<dbReference type="GO" id="GO:0008270">
    <property type="term" value="F:zinc ion binding"/>
    <property type="evidence" value="ECO:0007669"/>
    <property type="project" value="UniProtKB-KW"/>
</dbReference>
<evidence type="ECO:0000259" key="2">
    <source>
        <dbReference type="PROSITE" id="PS50158"/>
    </source>
</evidence>
<dbReference type="PANTHER" id="PTHR31286">
    <property type="entry name" value="GLYCINE-RICH CELL WALL STRUCTURAL PROTEIN 1.8-LIKE"/>
    <property type="match status" value="1"/>
</dbReference>
<feature type="domain" description="CCHC-type" evidence="2">
    <location>
        <begin position="107"/>
        <end position="122"/>
    </location>
</feature>
<keyword evidence="1" id="KW-0479">Metal-binding</keyword>
<keyword evidence="1" id="KW-0862">Zinc</keyword>
<evidence type="ECO:0000256" key="1">
    <source>
        <dbReference type="PROSITE-ProRule" id="PRU00047"/>
    </source>
</evidence>
<evidence type="ECO:0000313" key="4">
    <source>
        <dbReference type="Proteomes" id="UP000075243"/>
    </source>
</evidence>
<sequence length="283" mass="32831">MKERMAEVWHPRRGVSIKEVEKGLFLFQFFHRLDIQIPLYTVPFWLQLHNLPTDFMTPMVGQKLGDYIGSFQEYDEKNSSNGSFLEYLKGGDSQDILFKYERLGPFCFYCGLMGHLDDDCEQLFITLHDDDHRKWGIEIRADPRSNPTSSQWLHPKNMHGDSTHPYNQGSSVIRGNCNSSNQIKNIHSSSTKESHQRTELMSQIFKNPKCLFPSSSLPLQADAISGSATMEEDSNDHTLIVGDRKRRHNDERQTNLTMHNLGKEDHIHIEEEYPDFSNHFLMP</sequence>
<keyword evidence="1" id="KW-0863">Zinc-finger</keyword>
<name>A0A151S1Y3_CAJCA</name>
<dbReference type="AlphaFoldDB" id="A0A151S1Y3"/>
<dbReference type="InterPro" id="IPR025836">
    <property type="entry name" value="Zn_knuckle_CX2CX4HX4C"/>
</dbReference>
<dbReference type="Gramene" id="C.cajan_30538.t">
    <property type="protein sequence ID" value="C.cajan_30538.t"/>
    <property type="gene ID" value="C.cajan_30538"/>
</dbReference>
<dbReference type="Pfam" id="PF14392">
    <property type="entry name" value="zf-CCHC_4"/>
    <property type="match status" value="1"/>
</dbReference>
<reference evidence="3" key="1">
    <citation type="journal article" date="2012" name="Nat. Biotechnol.">
        <title>Draft genome sequence of pigeonpea (Cajanus cajan), an orphan legume crop of resource-poor farmers.</title>
        <authorList>
            <person name="Varshney R.K."/>
            <person name="Chen W."/>
            <person name="Li Y."/>
            <person name="Bharti A.K."/>
            <person name="Saxena R.K."/>
            <person name="Schlueter J.A."/>
            <person name="Donoghue M.T."/>
            <person name="Azam S."/>
            <person name="Fan G."/>
            <person name="Whaley A.M."/>
            <person name="Farmer A.D."/>
            <person name="Sheridan J."/>
            <person name="Iwata A."/>
            <person name="Tuteja R."/>
            <person name="Penmetsa R.V."/>
            <person name="Wu W."/>
            <person name="Upadhyaya H.D."/>
            <person name="Yang S.P."/>
            <person name="Shah T."/>
            <person name="Saxena K.B."/>
            <person name="Michael T."/>
            <person name="McCombie W.R."/>
            <person name="Yang B."/>
            <person name="Zhang G."/>
            <person name="Yang H."/>
            <person name="Wang J."/>
            <person name="Spillane C."/>
            <person name="Cook D.R."/>
            <person name="May G.D."/>
            <person name="Xu X."/>
            <person name="Jackson S.A."/>
        </authorList>
    </citation>
    <scope>NUCLEOTIDE SEQUENCE [LARGE SCALE GENOMIC DNA]</scope>
</reference>
<dbReference type="InterPro" id="IPR040256">
    <property type="entry name" value="At4g02000-like"/>
</dbReference>
<dbReference type="InterPro" id="IPR001878">
    <property type="entry name" value="Znf_CCHC"/>
</dbReference>
<proteinExistence type="predicted"/>
<dbReference type="GO" id="GO:0003676">
    <property type="term" value="F:nucleic acid binding"/>
    <property type="evidence" value="ECO:0007669"/>
    <property type="project" value="InterPro"/>
</dbReference>
<dbReference type="PROSITE" id="PS50158">
    <property type="entry name" value="ZF_CCHC"/>
    <property type="match status" value="1"/>
</dbReference>
<organism evidence="3 4">
    <name type="scientific">Cajanus cajan</name>
    <name type="common">Pigeon pea</name>
    <name type="synonym">Cajanus indicus</name>
    <dbReference type="NCBI Taxonomy" id="3821"/>
    <lineage>
        <taxon>Eukaryota</taxon>
        <taxon>Viridiplantae</taxon>
        <taxon>Streptophyta</taxon>
        <taxon>Embryophyta</taxon>
        <taxon>Tracheophyta</taxon>
        <taxon>Spermatophyta</taxon>
        <taxon>Magnoliopsida</taxon>
        <taxon>eudicotyledons</taxon>
        <taxon>Gunneridae</taxon>
        <taxon>Pentapetalae</taxon>
        <taxon>rosids</taxon>
        <taxon>fabids</taxon>
        <taxon>Fabales</taxon>
        <taxon>Fabaceae</taxon>
        <taxon>Papilionoideae</taxon>
        <taxon>50 kb inversion clade</taxon>
        <taxon>NPAAA clade</taxon>
        <taxon>indigoferoid/millettioid clade</taxon>
        <taxon>Phaseoleae</taxon>
        <taxon>Cajanus</taxon>
    </lineage>
</organism>
<dbReference type="PANTHER" id="PTHR31286:SF153">
    <property type="entry name" value="DUF4283 DOMAIN PROTEIN"/>
    <property type="match status" value="1"/>
</dbReference>
<dbReference type="Proteomes" id="UP000075243">
    <property type="component" value="Unassembled WGS sequence"/>
</dbReference>
<keyword evidence="4" id="KW-1185">Reference proteome</keyword>
<gene>
    <name evidence="3" type="ORF">KK1_029566</name>
</gene>
<dbReference type="EMBL" id="KQ483492">
    <property type="protein sequence ID" value="KYP48764.1"/>
    <property type="molecule type" value="Genomic_DNA"/>
</dbReference>
<accession>A0A151S1Y3</accession>
<evidence type="ECO:0000313" key="3">
    <source>
        <dbReference type="EMBL" id="KYP48764.1"/>
    </source>
</evidence>
<protein>
    <recommendedName>
        <fullName evidence="2">CCHC-type domain-containing protein</fullName>
    </recommendedName>
</protein>